<dbReference type="Gene3D" id="3.30.720.120">
    <property type="match status" value="1"/>
</dbReference>
<accession>A0ABY4W6W8</accession>
<evidence type="ECO:0000313" key="2">
    <source>
        <dbReference type="EMBL" id="USG62930.1"/>
    </source>
</evidence>
<organism evidence="2 3">
    <name type="scientific">Sneathiella marina</name>
    <dbReference type="NCBI Taxonomy" id="2950108"/>
    <lineage>
        <taxon>Bacteria</taxon>
        <taxon>Pseudomonadati</taxon>
        <taxon>Pseudomonadota</taxon>
        <taxon>Alphaproteobacteria</taxon>
        <taxon>Sneathiellales</taxon>
        <taxon>Sneathiellaceae</taxon>
        <taxon>Sneathiella</taxon>
    </lineage>
</organism>
<reference evidence="2" key="1">
    <citation type="submission" date="2022-06" db="EMBL/GenBank/DDBJ databases">
        <title>Sneathiella actinostolidae sp. nov., isolated from a sea anemonein the Western Pacific Ocean.</title>
        <authorList>
            <person name="Wei M.J."/>
        </authorList>
    </citation>
    <scope>NUCLEOTIDE SEQUENCE</scope>
    <source>
        <strain evidence="2">PHK-P5</strain>
    </source>
</reference>
<keyword evidence="3" id="KW-1185">Reference proteome</keyword>
<sequence length="136" mass="15540">MHFTQFYPVIQTLNVSETTDFFRDNFDFQVIFEADWYVHLQSAENESVNIAILNGTHETIPMEGRGISSGVIINFEVADVDKVYSRAKKSGLPIILDLKDEDFGQRHFITRDPNGLLIDVITPIDPKGEYVDQFVN</sequence>
<protein>
    <submittedName>
        <fullName evidence="2">VOC family protein</fullName>
    </submittedName>
</protein>
<feature type="domain" description="VOC" evidence="1">
    <location>
        <begin position="1"/>
        <end position="123"/>
    </location>
</feature>
<dbReference type="Gene3D" id="3.30.720.110">
    <property type="match status" value="1"/>
</dbReference>
<name>A0ABY4W6W8_9PROT</name>
<proteinExistence type="predicted"/>
<evidence type="ECO:0000313" key="3">
    <source>
        <dbReference type="Proteomes" id="UP001056291"/>
    </source>
</evidence>
<dbReference type="Proteomes" id="UP001056291">
    <property type="component" value="Chromosome"/>
</dbReference>
<dbReference type="InterPro" id="IPR029068">
    <property type="entry name" value="Glyas_Bleomycin-R_OHBP_Dase"/>
</dbReference>
<dbReference type="Pfam" id="PF00903">
    <property type="entry name" value="Glyoxalase"/>
    <property type="match status" value="1"/>
</dbReference>
<dbReference type="SUPFAM" id="SSF54593">
    <property type="entry name" value="Glyoxalase/Bleomycin resistance protein/Dihydroxybiphenyl dioxygenase"/>
    <property type="match status" value="1"/>
</dbReference>
<dbReference type="InterPro" id="IPR037523">
    <property type="entry name" value="VOC_core"/>
</dbReference>
<dbReference type="RefSeq" id="WP_251937231.1">
    <property type="nucleotide sequence ID" value="NZ_CP098747.1"/>
</dbReference>
<evidence type="ECO:0000259" key="1">
    <source>
        <dbReference type="PROSITE" id="PS51819"/>
    </source>
</evidence>
<dbReference type="EMBL" id="CP098747">
    <property type="protein sequence ID" value="USG62930.1"/>
    <property type="molecule type" value="Genomic_DNA"/>
</dbReference>
<gene>
    <name evidence="2" type="ORF">NBZ79_08060</name>
</gene>
<dbReference type="InterPro" id="IPR004360">
    <property type="entry name" value="Glyas_Fos-R_dOase_dom"/>
</dbReference>
<dbReference type="PROSITE" id="PS51819">
    <property type="entry name" value="VOC"/>
    <property type="match status" value="1"/>
</dbReference>